<gene>
    <name evidence="1" type="ORF">METZ01_LOCUS37918</name>
</gene>
<name>A0A381R1F5_9ZZZZ</name>
<proteinExistence type="predicted"/>
<sequence length="376" mass="43606">MIRSIVCLLSIISFTFALENDGDSLVMEGVRAFYNYEFELSINTLNRARSQYPDHPGVHFIWSSAKYYVSQGIDPIESTYDTLDNSLAKIEPVYNRFVKEYPENNEYRLYLGSTRGLRARSSLGNKDWFSVLIEAYKGFSIIEEVAQENPNLIDAQLPIGIVEYYASVSNIFIRWAVNLYGLETSKDLALEKITNAALNSKWAWIEASGIVSFIYLWLEDTPYDAVPFTRRLSKEFPNNFYFNILYLESLIKTNMLVDAKNLIEVLDKRHELLTKRQKDWYGPYLDYEKALLLFHENKFLETLPLIDNAIENYSGELDIILGNLFLLKAKVLDMQGERRTAVEYYKNCIDLDNFSYAIKQSKQYLSTPYLENGTSK</sequence>
<dbReference type="SUPFAM" id="SSF48452">
    <property type="entry name" value="TPR-like"/>
    <property type="match status" value="1"/>
</dbReference>
<evidence type="ECO:0000313" key="1">
    <source>
        <dbReference type="EMBL" id="SUZ85064.1"/>
    </source>
</evidence>
<dbReference type="AlphaFoldDB" id="A0A381R1F5"/>
<evidence type="ECO:0008006" key="2">
    <source>
        <dbReference type="Google" id="ProtNLM"/>
    </source>
</evidence>
<reference evidence="1" key="1">
    <citation type="submission" date="2018-05" db="EMBL/GenBank/DDBJ databases">
        <authorList>
            <person name="Lanie J.A."/>
            <person name="Ng W.-L."/>
            <person name="Kazmierczak K.M."/>
            <person name="Andrzejewski T.M."/>
            <person name="Davidsen T.M."/>
            <person name="Wayne K.J."/>
            <person name="Tettelin H."/>
            <person name="Glass J.I."/>
            <person name="Rusch D."/>
            <person name="Podicherti R."/>
            <person name="Tsui H.-C.T."/>
            <person name="Winkler M.E."/>
        </authorList>
    </citation>
    <scope>NUCLEOTIDE SEQUENCE</scope>
</reference>
<accession>A0A381R1F5</accession>
<dbReference type="Gene3D" id="1.25.40.10">
    <property type="entry name" value="Tetratricopeptide repeat domain"/>
    <property type="match status" value="1"/>
</dbReference>
<dbReference type="EMBL" id="UINC01001619">
    <property type="protein sequence ID" value="SUZ85064.1"/>
    <property type="molecule type" value="Genomic_DNA"/>
</dbReference>
<dbReference type="InterPro" id="IPR011990">
    <property type="entry name" value="TPR-like_helical_dom_sf"/>
</dbReference>
<organism evidence="1">
    <name type="scientific">marine metagenome</name>
    <dbReference type="NCBI Taxonomy" id="408172"/>
    <lineage>
        <taxon>unclassified sequences</taxon>
        <taxon>metagenomes</taxon>
        <taxon>ecological metagenomes</taxon>
    </lineage>
</organism>
<protein>
    <recommendedName>
        <fullName evidence="2">Tetratricopeptide repeat protein</fullName>
    </recommendedName>
</protein>